<dbReference type="GO" id="GO:0004622">
    <property type="term" value="F:phosphatidylcholine lysophospholipase activity"/>
    <property type="evidence" value="ECO:0007669"/>
    <property type="project" value="TreeGrafter"/>
</dbReference>
<feature type="chain" id="PRO_5011984291" evidence="1">
    <location>
        <begin position="22"/>
        <end position="223"/>
    </location>
</feature>
<dbReference type="PANTHER" id="PTHR30383">
    <property type="entry name" value="THIOESTERASE 1/PROTEASE 1/LYSOPHOSPHOLIPASE L1"/>
    <property type="match status" value="1"/>
</dbReference>
<dbReference type="Proteomes" id="UP000190367">
    <property type="component" value="Unassembled WGS sequence"/>
</dbReference>
<name>A0A1T4TE12_9BACT</name>
<gene>
    <name evidence="3" type="ORF">SAMN04488128_104444</name>
</gene>
<sequence>MTKLFFPFLLGLLLSANSLSAQEKVRYQDDVRTIKKYDRMFAPPADPILFVGSSSIRKWDDLERTFASYVVMNRGVGGAVLNDIIYFAQDLIFDYHPRQVVIYVGENDLPEGATADSVFSRFQRLYSIVRSQLPEVPVEYISLKPSPSRVQYMKTAAEANALIKAFLAKEKNAHFINVFSLMLDKNGQPRPELFVTDMLHMNAKGYAIWRKAIQPYLLKRSSK</sequence>
<dbReference type="Gene3D" id="3.40.50.1110">
    <property type="entry name" value="SGNH hydrolase"/>
    <property type="match status" value="1"/>
</dbReference>
<evidence type="ECO:0000256" key="1">
    <source>
        <dbReference type="SAM" id="SignalP"/>
    </source>
</evidence>
<dbReference type="InterPro" id="IPR013830">
    <property type="entry name" value="SGNH_hydro"/>
</dbReference>
<dbReference type="RefSeq" id="WP_078671795.1">
    <property type="nucleotide sequence ID" value="NZ_FUWZ01000004.1"/>
</dbReference>
<dbReference type="PANTHER" id="PTHR30383:SF5">
    <property type="entry name" value="SGNH HYDROLASE-TYPE ESTERASE DOMAIN-CONTAINING PROTEIN"/>
    <property type="match status" value="1"/>
</dbReference>
<dbReference type="InterPro" id="IPR036514">
    <property type="entry name" value="SGNH_hydro_sf"/>
</dbReference>
<organism evidence="3 4">
    <name type="scientific">Chitinophaga eiseniae</name>
    <dbReference type="NCBI Taxonomy" id="634771"/>
    <lineage>
        <taxon>Bacteria</taxon>
        <taxon>Pseudomonadati</taxon>
        <taxon>Bacteroidota</taxon>
        <taxon>Chitinophagia</taxon>
        <taxon>Chitinophagales</taxon>
        <taxon>Chitinophagaceae</taxon>
        <taxon>Chitinophaga</taxon>
    </lineage>
</organism>
<dbReference type="Pfam" id="PF13472">
    <property type="entry name" value="Lipase_GDSL_2"/>
    <property type="match status" value="1"/>
</dbReference>
<dbReference type="AlphaFoldDB" id="A0A1T4TE12"/>
<protein>
    <submittedName>
        <fullName evidence="3">Lysophospholipase L1</fullName>
    </submittedName>
</protein>
<reference evidence="4" key="1">
    <citation type="submission" date="2017-02" db="EMBL/GenBank/DDBJ databases">
        <authorList>
            <person name="Varghese N."/>
            <person name="Submissions S."/>
        </authorList>
    </citation>
    <scope>NUCLEOTIDE SEQUENCE [LARGE SCALE GENOMIC DNA]</scope>
    <source>
        <strain evidence="4">DSM 22224</strain>
    </source>
</reference>
<dbReference type="OrthoDB" id="9790057at2"/>
<dbReference type="STRING" id="634771.SAMN04488128_104444"/>
<accession>A0A1T4TE12</accession>
<evidence type="ECO:0000313" key="4">
    <source>
        <dbReference type="Proteomes" id="UP000190367"/>
    </source>
</evidence>
<dbReference type="SUPFAM" id="SSF52266">
    <property type="entry name" value="SGNH hydrolase"/>
    <property type="match status" value="1"/>
</dbReference>
<feature type="signal peptide" evidence="1">
    <location>
        <begin position="1"/>
        <end position="21"/>
    </location>
</feature>
<feature type="domain" description="SGNH hydrolase-type esterase" evidence="2">
    <location>
        <begin position="60"/>
        <end position="208"/>
    </location>
</feature>
<dbReference type="InterPro" id="IPR051532">
    <property type="entry name" value="Ester_Hydrolysis_Enzymes"/>
</dbReference>
<keyword evidence="4" id="KW-1185">Reference proteome</keyword>
<proteinExistence type="predicted"/>
<keyword evidence="1" id="KW-0732">Signal</keyword>
<evidence type="ECO:0000313" key="3">
    <source>
        <dbReference type="EMBL" id="SKA38448.1"/>
    </source>
</evidence>
<dbReference type="EMBL" id="FUWZ01000004">
    <property type="protein sequence ID" value="SKA38448.1"/>
    <property type="molecule type" value="Genomic_DNA"/>
</dbReference>
<evidence type="ECO:0000259" key="2">
    <source>
        <dbReference type="Pfam" id="PF13472"/>
    </source>
</evidence>